<evidence type="ECO:0000313" key="1">
    <source>
        <dbReference type="EMBL" id="GIJ64670.1"/>
    </source>
</evidence>
<accession>A0A8J3ZNG8</accession>
<gene>
    <name evidence="1" type="ORF">Vau01_121860</name>
</gene>
<protein>
    <submittedName>
        <fullName evidence="1">Uncharacterized protein</fullName>
    </submittedName>
</protein>
<proteinExistence type="predicted"/>
<keyword evidence="2" id="KW-1185">Reference proteome</keyword>
<reference evidence="1" key="1">
    <citation type="submission" date="2021-01" db="EMBL/GenBank/DDBJ databases">
        <title>Whole genome shotgun sequence of Virgisporangium aurantiacum NBRC 16421.</title>
        <authorList>
            <person name="Komaki H."/>
            <person name="Tamura T."/>
        </authorList>
    </citation>
    <scope>NUCLEOTIDE SEQUENCE</scope>
    <source>
        <strain evidence="1">NBRC 16421</strain>
    </source>
</reference>
<comment type="caution">
    <text evidence="1">The sequence shown here is derived from an EMBL/GenBank/DDBJ whole genome shotgun (WGS) entry which is preliminary data.</text>
</comment>
<name>A0A8J3ZNG8_9ACTN</name>
<organism evidence="1 2">
    <name type="scientific">Virgisporangium aurantiacum</name>
    <dbReference type="NCBI Taxonomy" id="175570"/>
    <lineage>
        <taxon>Bacteria</taxon>
        <taxon>Bacillati</taxon>
        <taxon>Actinomycetota</taxon>
        <taxon>Actinomycetes</taxon>
        <taxon>Micromonosporales</taxon>
        <taxon>Micromonosporaceae</taxon>
        <taxon>Virgisporangium</taxon>
    </lineage>
</organism>
<dbReference type="Proteomes" id="UP000612585">
    <property type="component" value="Unassembled WGS sequence"/>
</dbReference>
<sequence length="63" mass="7021">MLWMFALIAVAAATLTLGFMVGFVTFKRSRQWCPGCGAVLRCPECPRHPMRHPALSIVETRTS</sequence>
<dbReference type="EMBL" id="BOPG01000125">
    <property type="protein sequence ID" value="GIJ64670.1"/>
    <property type="molecule type" value="Genomic_DNA"/>
</dbReference>
<dbReference type="AlphaFoldDB" id="A0A8J3ZNG8"/>
<evidence type="ECO:0000313" key="2">
    <source>
        <dbReference type="Proteomes" id="UP000612585"/>
    </source>
</evidence>